<dbReference type="Pfam" id="PF00403">
    <property type="entry name" value="HMA"/>
    <property type="match status" value="1"/>
</dbReference>
<name>A0A856MIW1_9CYAN</name>
<evidence type="ECO:0000259" key="1">
    <source>
        <dbReference type="PROSITE" id="PS50846"/>
    </source>
</evidence>
<dbReference type="PROSITE" id="PS50846">
    <property type="entry name" value="HMA_2"/>
    <property type="match status" value="1"/>
</dbReference>
<dbReference type="SUPFAM" id="SSF55008">
    <property type="entry name" value="HMA, heavy metal-associated domain"/>
    <property type="match status" value="1"/>
</dbReference>
<dbReference type="InterPro" id="IPR006121">
    <property type="entry name" value="HMA_dom"/>
</dbReference>
<organism evidence="2 3">
    <name type="scientific">Brasilonema sennae CENA114</name>
    <dbReference type="NCBI Taxonomy" id="415709"/>
    <lineage>
        <taxon>Bacteria</taxon>
        <taxon>Bacillati</taxon>
        <taxon>Cyanobacteriota</taxon>
        <taxon>Cyanophyceae</taxon>
        <taxon>Nostocales</taxon>
        <taxon>Scytonemataceae</taxon>
        <taxon>Brasilonema</taxon>
        <taxon>Bromeliae group (in: Brasilonema)</taxon>
    </lineage>
</organism>
<dbReference type="InterPro" id="IPR036163">
    <property type="entry name" value="HMA_dom_sf"/>
</dbReference>
<dbReference type="KEGG" id="bsen:DP114_28005"/>
<dbReference type="Proteomes" id="UP000503129">
    <property type="component" value="Chromosome"/>
</dbReference>
<keyword evidence="3" id="KW-1185">Reference proteome</keyword>
<reference evidence="2 3" key="1">
    <citation type="submission" date="2018-06" db="EMBL/GenBank/DDBJ databases">
        <title>Comparative genomics of Brasilonema spp. strains.</title>
        <authorList>
            <person name="Alvarenga D.O."/>
            <person name="Fiore M.F."/>
            <person name="Varani A.M."/>
        </authorList>
    </citation>
    <scope>NUCLEOTIDE SEQUENCE [LARGE SCALE GENOMIC DNA]</scope>
    <source>
        <strain evidence="2 3">CENA114</strain>
    </source>
</reference>
<gene>
    <name evidence="2" type="ORF">DP114_28005</name>
</gene>
<feature type="domain" description="HMA" evidence="1">
    <location>
        <begin position="1"/>
        <end position="64"/>
    </location>
</feature>
<accession>A0A856MIW1</accession>
<dbReference type="RefSeq" id="WP_171977651.1">
    <property type="nucleotide sequence ID" value="NZ_CAWOXK010000001.1"/>
</dbReference>
<dbReference type="GO" id="GO:0046872">
    <property type="term" value="F:metal ion binding"/>
    <property type="evidence" value="ECO:0007669"/>
    <property type="project" value="InterPro"/>
</dbReference>
<evidence type="ECO:0000313" key="3">
    <source>
        <dbReference type="Proteomes" id="UP000503129"/>
    </source>
</evidence>
<protein>
    <submittedName>
        <fullName evidence="2">Copper chaperone</fullName>
    </submittedName>
</protein>
<sequence length="65" mass="6786">MTLQLKVPKLVCSACAKTITEAIKKVDANAIVQADPKTKLINVETQASRTAIETAIASVGYPSAA</sequence>
<proteinExistence type="predicted"/>
<dbReference type="AlphaFoldDB" id="A0A856MIW1"/>
<dbReference type="EMBL" id="CP030118">
    <property type="protein sequence ID" value="QDL11223.1"/>
    <property type="molecule type" value="Genomic_DNA"/>
</dbReference>
<dbReference type="Gene3D" id="3.30.70.100">
    <property type="match status" value="1"/>
</dbReference>
<evidence type="ECO:0000313" key="2">
    <source>
        <dbReference type="EMBL" id="QDL11223.1"/>
    </source>
</evidence>
<dbReference type="CDD" id="cd00371">
    <property type="entry name" value="HMA"/>
    <property type="match status" value="1"/>
</dbReference>